<dbReference type="EMBL" id="MU839839">
    <property type="protein sequence ID" value="KAK1752814.1"/>
    <property type="molecule type" value="Genomic_DNA"/>
</dbReference>
<evidence type="ECO:0000313" key="2">
    <source>
        <dbReference type="Proteomes" id="UP001239445"/>
    </source>
</evidence>
<proteinExistence type="predicted"/>
<gene>
    <name evidence="1" type="ORF">QBC47DRAFT_389303</name>
</gene>
<sequence length="266" mass="29704">MISLDSRGIHLTIPVGMPVLRAKSTDGQWWLTRAAWLPCTFYDSSNTGRRRSVVIVLTEVEGVYQRLTVRHSQDDSHPEQTPQSTICCYRTRRIRSGPPVLSRLASQGNLTAVGLQLEKGVGHPIRKRWCEEALIHAAVTGKDQAVKLLLDTGLEAEDRFLISQKALRYIMPFVSVPQNVVTVLVQVGLAQGNTYQAVRDILCQAPEEDSQCVVARHILLALDHQTRRAVCETFLSEHMTGRSHSDKRRHLYDSIINDPASSGCVT</sequence>
<organism evidence="1 2">
    <name type="scientific">Echria macrotheca</name>
    <dbReference type="NCBI Taxonomy" id="438768"/>
    <lineage>
        <taxon>Eukaryota</taxon>
        <taxon>Fungi</taxon>
        <taxon>Dikarya</taxon>
        <taxon>Ascomycota</taxon>
        <taxon>Pezizomycotina</taxon>
        <taxon>Sordariomycetes</taxon>
        <taxon>Sordariomycetidae</taxon>
        <taxon>Sordariales</taxon>
        <taxon>Schizotheciaceae</taxon>
        <taxon>Echria</taxon>
    </lineage>
</organism>
<accession>A0AAJ0B6W3</accession>
<name>A0AAJ0B6W3_9PEZI</name>
<dbReference type="Proteomes" id="UP001239445">
    <property type="component" value="Unassembled WGS sequence"/>
</dbReference>
<evidence type="ECO:0000313" key="1">
    <source>
        <dbReference type="EMBL" id="KAK1752814.1"/>
    </source>
</evidence>
<keyword evidence="2" id="KW-1185">Reference proteome</keyword>
<protein>
    <submittedName>
        <fullName evidence="1">Uncharacterized protein</fullName>
    </submittedName>
</protein>
<comment type="caution">
    <text evidence="1">The sequence shown here is derived from an EMBL/GenBank/DDBJ whole genome shotgun (WGS) entry which is preliminary data.</text>
</comment>
<reference evidence="1" key="1">
    <citation type="submission" date="2023-06" db="EMBL/GenBank/DDBJ databases">
        <title>Genome-scale phylogeny and comparative genomics of the fungal order Sordariales.</title>
        <authorList>
            <consortium name="Lawrence Berkeley National Laboratory"/>
            <person name="Hensen N."/>
            <person name="Bonometti L."/>
            <person name="Westerberg I."/>
            <person name="Brannstrom I.O."/>
            <person name="Guillou S."/>
            <person name="Cros-Aarteil S."/>
            <person name="Calhoun S."/>
            <person name="Haridas S."/>
            <person name="Kuo A."/>
            <person name="Mondo S."/>
            <person name="Pangilinan J."/>
            <person name="Riley R."/>
            <person name="Labutti K."/>
            <person name="Andreopoulos B."/>
            <person name="Lipzen A."/>
            <person name="Chen C."/>
            <person name="Yanf M."/>
            <person name="Daum C."/>
            <person name="Ng V."/>
            <person name="Clum A."/>
            <person name="Steindorff A."/>
            <person name="Ohm R."/>
            <person name="Martin F."/>
            <person name="Silar P."/>
            <person name="Natvig D."/>
            <person name="Lalanne C."/>
            <person name="Gautier V."/>
            <person name="Ament-Velasquez S.L."/>
            <person name="Kruys A."/>
            <person name="Hutchinson M.I."/>
            <person name="Powell A.J."/>
            <person name="Barry K."/>
            <person name="Miller A.N."/>
            <person name="Grigoriev I.V."/>
            <person name="Debuchy R."/>
            <person name="Gladieux P."/>
            <person name="Thoren M.H."/>
            <person name="Johannesson H."/>
        </authorList>
    </citation>
    <scope>NUCLEOTIDE SEQUENCE</scope>
    <source>
        <strain evidence="1">PSN4</strain>
    </source>
</reference>
<dbReference type="AlphaFoldDB" id="A0AAJ0B6W3"/>